<keyword evidence="1" id="KW-0175">Coiled coil</keyword>
<dbReference type="Proteomes" id="UP000800097">
    <property type="component" value="Unassembled WGS sequence"/>
</dbReference>
<dbReference type="GeneID" id="54548505"/>
<organism evidence="5 6">
    <name type="scientific">Westerdykella ornata</name>
    <dbReference type="NCBI Taxonomy" id="318751"/>
    <lineage>
        <taxon>Eukaryota</taxon>
        <taxon>Fungi</taxon>
        <taxon>Dikarya</taxon>
        <taxon>Ascomycota</taxon>
        <taxon>Pezizomycotina</taxon>
        <taxon>Dothideomycetes</taxon>
        <taxon>Pleosporomycetidae</taxon>
        <taxon>Pleosporales</taxon>
        <taxon>Sporormiaceae</taxon>
        <taxon>Westerdykella</taxon>
    </lineage>
</organism>
<dbReference type="Gene3D" id="3.40.50.300">
    <property type="entry name" value="P-loop containing nucleotide triphosphate hydrolases"/>
    <property type="match status" value="1"/>
</dbReference>
<feature type="region of interest" description="Disordered" evidence="2">
    <location>
        <begin position="54"/>
        <end position="86"/>
    </location>
</feature>
<accession>A0A6A6JT05</accession>
<dbReference type="InterPro" id="IPR056024">
    <property type="entry name" value="DUF7605"/>
</dbReference>
<dbReference type="InterPro" id="IPR045063">
    <property type="entry name" value="Dynamin_N"/>
</dbReference>
<evidence type="ECO:0000259" key="4">
    <source>
        <dbReference type="Pfam" id="PF24564"/>
    </source>
</evidence>
<evidence type="ECO:0000256" key="2">
    <source>
        <dbReference type="SAM" id="MobiDB-lite"/>
    </source>
</evidence>
<keyword evidence="6" id="KW-1185">Reference proteome</keyword>
<proteinExistence type="predicted"/>
<protein>
    <recommendedName>
        <fullName evidence="7">G domain-containing protein</fullName>
    </recommendedName>
</protein>
<dbReference type="PANTHER" id="PTHR36681:SF3">
    <property type="entry name" value="NUCLEAR GTPASE, GERMINAL CENTER-ASSOCIATED, TANDEM DUPLICATE 3"/>
    <property type="match status" value="1"/>
</dbReference>
<sequence>MLSSTSDRHSTPSTILNTPLASPDADSIWPASDQDSVLQQIGGLHHLRLTSVPITDTSSSQRGTPTPSIHVTTTPPTNGSSRAPVDRTDSLVRGVTALHIASDQADPPGASGPRDSRLPSPSCRSRSGSEVNCDRHQVENEDPPQGLLHMPEPQETLATATKLMTSMADLLSRSNLDGENGSSIGQLYQAAINLSKSQLPSARIVGLVGDSGVGKSSLINSLLDREKLASTSSSGSACTCVVTEYHFHDKDGFKIQVDYFPLAELKKQFEELLRAYRDCPSLQNESTRTDEDHRDENDGKLLQQKADLARAIFQASFKEKEMLEQMPIVLSGMRFEDAVATMAKWAEQLVDRQNCEESFSNVEDCASRLKQLTSESAASSPNEASRTCWPFIRKLRVYLKAAILSKGLIIADLPGLRDLNSARRAITERYVRQCDQIFVVAEFKRAITDQSIGEIVKLVGRAGVSKVDIICTASELEKAQLTNAADEFTAEKGTIQDMKTEIEAHKEEITSLSEEIDKYEQDLGNLDQEQQKHYSQLRRERSRVKESKEDKKFKLRRYIMQLRNDKVSVGLQKQYRNHSTAKPLKVFCVSNTMYWENREKPAKAALPYLELSGILGLRRYCIEIVAKSRLHAAREFITDAIPAFLGSVELWVKAGCGNASVDGKQRILDAVRVIQRKLDALTSPLSKLRSLGLTLADLFDEQIYRRMQSEQEWADAAEDASAEWNGWHWAAYSAFCGHRGNYYTASVGRHSWNGEAMKSMKDDMSTDWDNFKSNVEAQVKAIEKAVAEAFDNSFKIARDAADSLSAMETFADTLRHRKFLIRHGIKRAYEKEFQEELSSLDTDAFSPCETAFIGQLMEDTYHKAALESGKGSHQRRKSLITGRFGDMSLFVQHRLLCEETFTRIAQDFQDKLIQIVDEQVGSVKADLKMLSDENAIAESEKDPEFRERVEAALERVRKKVGGLARKFENVP</sequence>
<name>A0A6A6JT05_WESOR</name>
<reference evidence="5" key="1">
    <citation type="journal article" date="2020" name="Stud. Mycol.">
        <title>101 Dothideomycetes genomes: a test case for predicting lifestyles and emergence of pathogens.</title>
        <authorList>
            <person name="Haridas S."/>
            <person name="Albert R."/>
            <person name="Binder M."/>
            <person name="Bloem J."/>
            <person name="Labutti K."/>
            <person name="Salamov A."/>
            <person name="Andreopoulos B."/>
            <person name="Baker S."/>
            <person name="Barry K."/>
            <person name="Bills G."/>
            <person name="Bluhm B."/>
            <person name="Cannon C."/>
            <person name="Castanera R."/>
            <person name="Culley D."/>
            <person name="Daum C."/>
            <person name="Ezra D."/>
            <person name="Gonzalez J."/>
            <person name="Henrissat B."/>
            <person name="Kuo A."/>
            <person name="Liang C."/>
            <person name="Lipzen A."/>
            <person name="Lutzoni F."/>
            <person name="Magnuson J."/>
            <person name="Mondo S."/>
            <person name="Nolan M."/>
            <person name="Ohm R."/>
            <person name="Pangilinan J."/>
            <person name="Park H.-J."/>
            <person name="Ramirez L."/>
            <person name="Alfaro M."/>
            <person name="Sun H."/>
            <person name="Tritt A."/>
            <person name="Yoshinaga Y."/>
            <person name="Zwiers L.-H."/>
            <person name="Turgeon B."/>
            <person name="Goodwin S."/>
            <person name="Spatafora J."/>
            <person name="Crous P."/>
            <person name="Grigoriev I."/>
        </authorList>
    </citation>
    <scope>NUCLEOTIDE SEQUENCE</scope>
    <source>
        <strain evidence="5">CBS 379.55</strain>
    </source>
</reference>
<feature type="region of interest" description="Disordered" evidence="2">
    <location>
        <begin position="1"/>
        <end position="28"/>
    </location>
</feature>
<dbReference type="OrthoDB" id="3598281at2759"/>
<feature type="compositionally biased region" description="Basic and acidic residues" evidence="2">
    <location>
        <begin position="1"/>
        <end position="10"/>
    </location>
</feature>
<evidence type="ECO:0000313" key="6">
    <source>
        <dbReference type="Proteomes" id="UP000800097"/>
    </source>
</evidence>
<dbReference type="Pfam" id="PF00350">
    <property type="entry name" value="Dynamin_N"/>
    <property type="match status" value="1"/>
</dbReference>
<gene>
    <name evidence="5" type="ORF">EI97DRAFT_372095</name>
</gene>
<evidence type="ECO:0000259" key="3">
    <source>
        <dbReference type="Pfam" id="PF00350"/>
    </source>
</evidence>
<evidence type="ECO:0000256" key="1">
    <source>
        <dbReference type="SAM" id="Coils"/>
    </source>
</evidence>
<dbReference type="RefSeq" id="XP_033656415.1">
    <property type="nucleotide sequence ID" value="XM_033795330.1"/>
</dbReference>
<dbReference type="InterPro" id="IPR027417">
    <property type="entry name" value="P-loop_NTPase"/>
</dbReference>
<dbReference type="AlphaFoldDB" id="A0A6A6JT05"/>
<dbReference type="EMBL" id="ML986487">
    <property type="protein sequence ID" value="KAF2278876.1"/>
    <property type="molecule type" value="Genomic_DNA"/>
</dbReference>
<dbReference type="SUPFAM" id="SSF52540">
    <property type="entry name" value="P-loop containing nucleoside triphosphate hydrolases"/>
    <property type="match status" value="1"/>
</dbReference>
<evidence type="ECO:0000313" key="5">
    <source>
        <dbReference type="EMBL" id="KAF2278876.1"/>
    </source>
</evidence>
<dbReference type="PANTHER" id="PTHR36681">
    <property type="entry name" value="NUCLEAR GTPASE, GERMINAL CENTER-ASSOCIATED, TANDEM DUPLICATE 3"/>
    <property type="match status" value="1"/>
</dbReference>
<feature type="domain" description="DUF7605" evidence="4">
    <location>
        <begin position="708"/>
        <end position="890"/>
    </location>
</feature>
<feature type="domain" description="Dynamin N-terminal" evidence="3">
    <location>
        <begin position="205"/>
        <end position="461"/>
    </location>
</feature>
<evidence type="ECO:0008006" key="7">
    <source>
        <dbReference type="Google" id="ProtNLM"/>
    </source>
</evidence>
<feature type="compositionally biased region" description="Polar residues" evidence="2">
    <location>
        <begin position="54"/>
        <end position="81"/>
    </location>
</feature>
<feature type="coiled-coil region" evidence="1">
    <location>
        <begin position="495"/>
        <end position="536"/>
    </location>
</feature>
<feature type="region of interest" description="Disordered" evidence="2">
    <location>
        <begin position="100"/>
        <end position="150"/>
    </location>
</feature>
<feature type="compositionally biased region" description="Polar residues" evidence="2">
    <location>
        <begin position="11"/>
        <end position="20"/>
    </location>
</feature>
<dbReference type="Pfam" id="PF24564">
    <property type="entry name" value="DUF7605"/>
    <property type="match status" value="1"/>
</dbReference>
<feature type="compositionally biased region" description="Low complexity" evidence="2">
    <location>
        <begin position="118"/>
        <end position="129"/>
    </location>
</feature>